<dbReference type="GO" id="GO:0017119">
    <property type="term" value="C:Golgi transport complex"/>
    <property type="evidence" value="ECO:0007669"/>
    <property type="project" value="InterPro"/>
</dbReference>
<organism evidence="10">
    <name type="scientific">Sarcoptes scabiei</name>
    <name type="common">Itch mite</name>
    <name type="synonym">Acarus scabiei</name>
    <dbReference type="NCBI Taxonomy" id="52283"/>
    <lineage>
        <taxon>Eukaryota</taxon>
        <taxon>Metazoa</taxon>
        <taxon>Ecdysozoa</taxon>
        <taxon>Arthropoda</taxon>
        <taxon>Chelicerata</taxon>
        <taxon>Arachnida</taxon>
        <taxon>Acari</taxon>
        <taxon>Acariformes</taxon>
        <taxon>Sarcoptiformes</taxon>
        <taxon>Astigmata</taxon>
        <taxon>Psoroptidia</taxon>
        <taxon>Sarcoptoidea</taxon>
        <taxon>Sarcoptidae</taxon>
        <taxon>Sarcoptinae</taxon>
        <taxon>Sarcoptes</taxon>
    </lineage>
</organism>
<evidence type="ECO:0000256" key="4">
    <source>
        <dbReference type="ARBA" id="ARBA00022448"/>
    </source>
</evidence>
<evidence type="ECO:0000256" key="6">
    <source>
        <dbReference type="ARBA" id="ARBA00023034"/>
    </source>
</evidence>
<evidence type="ECO:0000256" key="9">
    <source>
        <dbReference type="SAM" id="Coils"/>
    </source>
</evidence>
<keyword evidence="4" id="KW-0813">Transport</keyword>
<comment type="subcellular location">
    <subcellularLocation>
        <location evidence="1">Golgi apparatus membrane</location>
        <topology evidence="1">Peripheral membrane protein</topology>
    </subcellularLocation>
</comment>
<keyword evidence="5" id="KW-0653">Protein transport</keyword>
<dbReference type="GO" id="GO:0000139">
    <property type="term" value="C:Golgi membrane"/>
    <property type="evidence" value="ECO:0007669"/>
    <property type="project" value="UniProtKB-SubCell"/>
</dbReference>
<sequence length="784" mass="91912">MISLFFFQNYDSFTEENFDPVVWLNAIFDGNQNDQKKLANNLVFKLQLMIEETNDSLQEISQRMVTSLPKIMGEADVLGLEATELFKQIVSVRTNLICSDQQNSELIETMIQMDRAKKRLEDLYQALQEANNWSILSVDVEKVFENGDLESISNKLLKMQNSLQLLSLSDADSVDLDDKTKTLNELKDRFETLIQPKFIEILTNSPDSFVHLLKIFKDLNRFEKLIDFYKSFIKNQVLNEWKTYMSLQNDQTIFDKLNFLYDKIQTVFKVQISFSQKHIYAEDLGKNLTLVCETLTATISSLEPSIETLIDQSLQKQALINRSKHLNELKQFSQVFLKNIKFIIGNQACFEKRSEDQTNISDEDFDSLKRFIRIIYQPFGKMNVNYCRFESEKLKEEFDSILTRYDDLICDVTVKKLFSLTKESFKNYSTMLNPSEKIDSLKFSDYQSIKSSKILTNLTPEWNEIQKYLFYFQTSGEFLNQLNELNQKIFNTFIEYENKINQNSTISTDIFAKIFQRLDLYILNLDKDDELSERLRILLSNPNQINRYAMDEAKKFITKIAKKICSSLFEYVRIYFENFDVLTGKQRNPNQLKTNANHYDDDHEIKSDDDAFDDDQDSIALLPNEYITQIGQYLLMLPQHFETFNLNENQAFRTAFQNSKEIFQPNKIASSQDNEKSNTERILEFALTETSKAFIDQIYKMTMRIKKYDGVKRTNKLKLNTRKQLIADLSYLDAVCGDLGYHNEFIGIIIRVFKESDSNLDNLAQNLSKEDQKIFQTIKEVIRC</sequence>
<dbReference type="GO" id="GO:0006886">
    <property type="term" value="P:intracellular protein transport"/>
    <property type="evidence" value="ECO:0007669"/>
    <property type="project" value="InterPro"/>
</dbReference>
<dbReference type="Proteomes" id="UP000070412">
    <property type="component" value="Unassembled WGS sequence"/>
</dbReference>
<reference evidence="12" key="1">
    <citation type="journal article" date="2020" name="PLoS Negl. Trop. Dis.">
        <title>High-quality nuclear genome for Sarcoptes scabiei-A critical resource for a neglected parasite.</title>
        <authorList>
            <person name="Korhonen P.K."/>
            <person name="Gasser R.B."/>
            <person name="Ma G."/>
            <person name="Wang T."/>
            <person name="Stroehlein A.J."/>
            <person name="Young N.D."/>
            <person name="Ang C.S."/>
            <person name="Fernando D.D."/>
            <person name="Lu H.C."/>
            <person name="Taylor S."/>
            <person name="Reynolds S.L."/>
            <person name="Mofiz E."/>
            <person name="Najaraj S.H."/>
            <person name="Gowda H."/>
            <person name="Madugundu A."/>
            <person name="Renuse S."/>
            <person name="Holt D."/>
            <person name="Pandey A."/>
            <person name="Papenfuss A.T."/>
            <person name="Fischer K."/>
        </authorList>
    </citation>
    <scope>NUCLEOTIDE SEQUENCE [LARGE SCALE GENOMIC DNA]</scope>
</reference>
<evidence type="ECO:0000313" key="12">
    <source>
        <dbReference type="Proteomes" id="UP000070412"/>
    </source>
</evidence>
<keyword evidence="12" id="KW-1185">Reference proteome</keyword>
<evidence type="ECO:0000256" key="7">
    <source>
        <dbReference type="ARBA" id="ARBA00023136"/>
    </source>
</evidence>
<name>A0A834RA11_SARSC</name>
<dbReference type="GO" id="GO:0006890">
    <property type="term" value="P:retrograde vesicle-mediated transport, Golgi to endoplasmic reticulum"/>
    <property type="evidence" value="ECO:0007669"/>
    <property type="project" value="TreeGrafter"/>
</dbReference>
<reference evidence="11" key="3">
    <citation type="submission" date="2022-06" db="UniProtKB">
        <authorList>
            <consortium name="EnsemblMetazoa"/>
        </authorList>
    </citation>
    <scope>IDENTIFICATION</scope>
</reference>
<evidence type="ECO:0000256" key="8">
    <source>
        <dbReference type="ARBA" id="ARBA00031345"/>
    </source>
</evidence>
<dbReference type="GO" id="GO:0007030">
    <property type="term" value="P:Golgi organization"/>
    <property type="evidence" value="ECO:0007669"/>
    <property type="project" value="TreeGrafter"/>
</dbReference>
<feature type="coiled-coil region" evidence="9">
    <location>
        <begin position="106"/>
        <end position="133"/>
    </location>
</feature>
<dbReference type="InterPro" id="IPR019335">
    <property type="entry name" value="COG7"/>
</dbReference>
<comment type="similarity">
    <text evidence="2">Belongs to the COG7 family.</text>
</comment>
<accession>A0A834RA11</accession>
<keyword evidence="7" id="KW-0472">Membrane</keyword>
<dbReference type="EnsemblMetazoa" id="SSS_4460s_mrna">
    <property type="protein sequence ID" value="KAF7492605.1"/>
    <property type="gene ID" value="SSS_4460"/>
</dbReference>
<dbReference type="PANTHER" id="PTHR21443:SF0">
    <property type="entry name" value="CONSERVED OLIGOMERIC GOLGI COMPLEX SUBUNIT 7"/>
    <property type="match status" value="1"/>
</dbReference>
<dbReference type="PANTHER" id="PTHR21443">
    <property type="entry name" value="CONSERVED OLIGOMERIC GOLGI COMPLEX COMPONENT 7"/>
    <property type="match status" value="1"/>
</dbReference>
<protein>
    <recommendedName>
        <fullName evidence="3">Conserved oligomeric Golgi complex subunit 7</fullName>
    </recommendedName>
    <alternativeName>
        <fullName evidence="8">Component of oligomeric Golgi complex 7</fullName>
    </alternativeName>
</protein>
<evidence type="ECO:0000313" key="10">
    <source>
        <dbReference type="EMBL" id="KAF7492605.1"/>
    </source>
</evidence>
<dbReference type="AlphaFoldDB" id="A0A834RA11"/>
<dbReference type="Pfam" id="PF10191">
    <property type="entry name" value="COG7"/>
    <property type="match status" value="2"/>
</dbReference>
<keyword evidence="6" id="KW-0333">Golgi apparatus</keyword>
<proteinExistence type="inferred from homology"/>
<evidence type="ECO:0000256" key="1">
    <source>
        <dbReference type="ARBA" id="ARBA00004395"/>
    </source>
</evidence>
<reference evidence="10" key="2">
    <citation type="submission" date="2020-01" db="EMBL/GenBank/DDBJ databases">
        <authorList>
            <person name="Korhonen P.K.K."/>
            <person name="Guangxu M.G."/>
            <person name="Wang T.W."/>
            <person name="Stroehlein A.J.S."/>
            <person name="Young N.D."/>
            <person name="Ang C.-S.A."/>
            <person name="Fernando D.W.F."/>
            <person name="Lu H.L."/>
            <person name="Taylor S.T."/>
            <person name="Ehtesham M.E.M."/>
            <person name="Najaraj S.H.N."/>
            <person name="Harsha G.H.G."/>
            <person name="Madugundu A.M."/>
            <person name="Renuse S.R."/>
            <person name="Holt D.H."/>
            <person name="Pandey A.P."/>
            <person name="Papenfuss A.P."/>
            <person name="Gasser R.B.G."/>
            <person name="Fischer K.F."/>
        </authorList>
    </citation>
    <scope>NUCLEOTIDE SEQUENCE</scope>
    <source>
        <strain evidence="10">SSS_KF_BRIS2020</strain>
    </source>
</reference>
<dbReference type="EMBL" id="WVUK01000056">
    <property type="protein sequence ID" value="KAF7492605.1"/>
    <property type="molecule type" value="Genomic_DNA"/>
</dbReference>
<dbReference type="OrthoDB" id="245173at2759"/>
<gene>
    <name evidence="10" type="ORF">SSS_4460</name>
</gene>
<keyword evidence="9" id="KW-0175">Coiled coil</keyword>
<evidence type="ECO:0000256" key="5">
    <source>
        <dbReference type="ARBA" id="ARBA00022927"/>
    </source>
</evidence>
<evidence type="ECO:0000256" key="3">
    <source>
        <dbReference type="ARBA" id="ARBA00020984"/>
    </source>
</evidence>
<evidence type="ECO:0000313" key="11">
    <source>
        <dbReference type="EnsemblMetazoa" id="KAF7492605.1"/>
    </source>
</evidence>
<evidence type="ECO:0000256" key="2">
    <source>
        <dbReference type="ARBA" id="ARBA00005831"/>
    </source>
</evidence>